<sequence>MNGELEILVSNPLVDVDYCVKYYMLPNLQPGARMATYLCMLAPIAERNQGRPKPLNLLLELIEFYQHAKAVIDQPTSAELEHVSVTWSSISPTQFTFTHFTICHGATLEAGIASLTQLGLIFTTNLPPAQQDSLGNTTAGTSPHHLRPPILSSQQPPTHPPPAMASPTMASPTTAGPAAAADDVASLMSIPLELRHNIFEFTALRSKPAKKLLRAWFERKDIAERVAQLAASNPNGPAPRVVAAHDSDPDSDAGDDEDQDDQEDDDEQDEEDDNIVEDEDNEAADGDDNGDGLAGDGNTAITTQAVPGPIIQPHRKWRHIPNFMRISHCPPTLELLLTCKELSREAMDWYYDVAILRIDATGSFAHTSFFEESLGEITDAPLSPVENIRRVDVTFVWDSAWLRASEAFEGIYQAMLRQRAEFVIGILKRAPELKTVTVHWHDSANDEESTALKLDVLEGFYAFLGSAELNLEEHYLSPGEEPDATSLAGKQRVEFQRILDENHNFQCCLAFLISYWVFSFILWLQHFMMGLGVIVRSGIDGLDNEPSLSWRQGVYMYARGWRTEYQTFH</sequence>
<name>A0ACB6R9X9_9PLEO</name>
<dbReference type="EMBL" id="MU003495">
    <property type="protein sequence ID" value="KAF2475860.1"/>
    <property type="molecule type" value="Genomic_DNA"/>
</dbReference>
<comment type="caution">
    <text evidence="1">The sequence shown here is derived from an EMBL/GenBank/DDBJ whole genome shotgun (WGS) entry which is preliminary data.</text>
</comment>
<evidence type="ECO:0000313" key="2">
    <source>
        <dbReference type="Proteomes" id="UP000799755"/>
    </source>
</evidence>
<accession>A0ACB6R9X9</accession>
<dbReference type="Proteomes" id="UP000799755">
    <property type="component" value="Unassembled WGS sequence"/>
</dbReference>
<gene>
    <name evidence="1" type="ORF">BDR25DRAFT_391274</name>
</gene>
<proteinExistence type="predicted"/>
<keyword evidence="2" id="KW-1185">Reference proteome</keyword>
<protein>
    <submittedName>
        <fullName evidence="1">Uncharacterized protein</fullName>
    </submittedName>
</protein>
<organism evidence="1 2">
    <name type="scientific">Lindgomyces ingoldianus</name>
    <dbReference type="NCBI Taxonomy" id="673940"/>
    <lineage>
        <taxon>Eukaryota</taxon>
        <taxon>Fungi</taxon>
        <taxon>Dikarya</taxon>
        <taxon>Ascomycota</taxon>
        <taxon>Pezizomycotina</taxon>
        <taxon>Dothideomycetes</taxon>
        <taxon>Pleosporomycetidae</taxon>
        <taxon>Pleosporales</taxon>
        <taxon>Lindgomycetaceae</taxon>
        <taxon>Lindgomyces</taxon>
    </lineage>
</organism>
<reference evidence="1" key="1">
    <citation type="journal article" date="2020" name="Stud. Mycol.">
        <title>101 Dothideomycetes genomes: a test case for predicting lifestyles and emergence of pathogens.</title>
        <authorList>
            <person name="Haridas S."/>
            <person name="Albert R."/>
            <person name="Binder M."/>
            <person name="Bloem J."/>
            <person name="Labutti K."/>
            <person name="Salamov A."/>
            <person name="Andreopoulos B."/>
            <person name="Baker S."/>
            <person name="Barry K."/>
            <person name="Bills G."/>
            <person name="Bluhm B."/>
            <person name="Cannon C."/>
            <person name="Castanera R."/>
            <person name="Culley D."/>
            <person name="Daum C."/>
            <person name="Ezra D."/>
            <person name="Gonzalez J."/>
            <person name="Henrissat B."/>
            <person name="Kuo A."/>
            <person name="Liang C."/>
            <person name="Lipzen A."/>
            <person name="Lutzoni F."/>
            <person name="Magnuson J."/>
            <person name="Mondo S."/>
            <person name="Nolan M."/>
            <person name="Ohm R."/>
            <person name="Pangilinan J."/>
            <person name="Park H.-J."/>
            <person name="Ramirez L."/>
            <person name="Alfaro M."/>
            <person name="Sun H."/>
            <person name="Tritt A."/>
            <person name="Yoshinaga Y."/>
            <person name="Zwiers L.-H."/>
            <person name="Turgeon B."/>
            <person name="Goodwin S."/>
            <person name="Spatafora J."/>
            <person name="Crous P."/>
            <person name="Grigoriev I."/>
        </authorList>
    </citation>
    <scope>NUCLEOTIDE SEQUENCE</scope>
    <source>
        <strain evidence="1">ATCC 200398</strain>
    </source>
</reference>
<evidence type="ECO:0000313" key="1">
    <source>
        <dbReference type="EMBL" id="KAF2475860.1"/>
    </source>
</evidence>